<keyword evidence="2" id="KW-0812">Transmembrane</keyword>
<organism evidence="3 4">
    <name type="scientific">Alkalimarinus sediminis</name>
    <dbReference type="NCBI Taxonomy" id="1632866"/>
    <lineage>
        <taxon>Bacteria</taxon>
        <taxon>Pseudomonadati</taxon>
        <taxon>Pseudomonadota</taxon>
        <taxon>Gammaproteobacteria</taxon>
        <taxon>Alteromonadales</taxon>
        <taxon>Alteromonadaceae</taxon>
        <taxon>Alkalimarinus</taxon>
    </lineage>
</organism>
<dbReference type="RefSeq" id="WP_251809741.1">
    <property type="nucleotide sequence ID" value="NZ_CP101527.1"/>
</dbReference>
<proteinExistence type="predicted"/>
<dbReference type="KEGG" id="asem:NNL22_11170"/>
<sequence>MLLAKARQISHHIVGPLVVLWLLCQSMVLCAGLLGDSAGLLSSSEGESRSITHALASSNMVMPAAMNEHYGAEHHHSESQNMAMTHSGVDQTHHHSSSSDMAGSDMAGGDCCDEQSSYLSNSFYASIVFLLFFPLCWLIMSLGQRLKHSIYHREPPPRYNYPRNHLVNCTFLN</sequence>
<evidence type="ECO:0000313" key="4">
    <source>
        <dbReference type="Proteomes" id="UP001164472"/>
    </source>
</evidence>
<keyword evidence="2" id="KW-0472">Membrane</keyword>
<accession>A0A9E8HG43</accession>
<reference evidence="3" key="1">
    <citation type="submission" date="2022-07" db="EMBL/GenBank/DDBJ databases">
        <title>Alkalimarinus sp. nov., isolated from gut of a Alitta virens.</title>
        <authorList>
            <person name="Yang A.I."/>
            <person name="Shin N.-R."/>
        </authorList>
    </citation>
    <scope>NUCLEOTIDE SEQUENCE</scope>
    <source>
        <strain evidence="3">FA028</strain>
    </source>
</reference>
<evidence type="ECO:0000313" key="3">
    <source>
        <dbReference type="EMBL" id="UZW73600.1"/>
    </source>
</evidence>
<evidence type="ECO:0000256" key="2">
    <source>
        <dbReference type="SAM" id="Phobius"/>
    </source>
</evidence>
<dbReference type="Proteomes" id="UP001164472">
    <property type="component" value="Chromosome"/>
</dbReference>
<dbReference type="AlphaFoldDB" id="A0A9E8HG43"/>
<evidence type="ECO:0008006" key="5">
    <source>
        <dbReference type="Google" id="ProtNLM"/>
    </source>
</evidence>
<keyword evidence="4" id="KW-1185">Reference proteome</keyword>
<feature type="region of interest" description="Disordered" evidence="1">
    <location>
        <begin position="72"/>
        <end position="102"/>
    </location>
</feature>
<feature type="transmembrane region" description="Helical" evidence="2">
    <location>
        <begin position="123"/>
        <end position="143"/>
    </location>
</feature>
<gene>
    <name evidence="3" type="ORF">NNL22_11170</name>
</gene>
<name>A0A9E8HG43_9ALTE</name>
<protein>
    <recommendedName>
        <fullName evidence="5">DUF2946 domain-containing protein</fullName>
    </recommendedName>
</protein>
<feature type="transmembrane region" description="Helical" evidence="2">
    <location>
        <begin position="12"/>
        <end position="34"/>
    </location>
</feature>
<evidence type="ECO:0000256" key="1">
    <source>
        <dbReference type="SAM" id="MobiDB-lite"/>
    </source>
</evidence>
<keyword evidence="2" id="KW-1133">Transmembrane helix</keyword>
<feature type="compositionally biased region" description="Polar residues" evidence="1">
    <location>
        <begin position="79"/>
        <end position="90"/>
    </location>
</feature>
<dbReference type="EMBL" id="CP101527">
    <property type="protein sequence ID" value="UZW73600.1"/>
    <property type="molecule type" value="Genomic_DNA"/>
</dbReference>